<proteinExistence type="predicted"/>
<accession>A0A919D6N4</accession>
<reference evidence="2" key="2">
    <citation type="submission" date="2020-09" db="EMBL/GenBank/DDBJ databases">
        <authorList>
            <person name="Sun Q."/>
            <person name="Ohkuma M."/>
        </authorList>
    </citation>
    <scope>NUCLEOTIDE SEQUENCE</scope>
    <source>
        <strain evidence="2">JCM 4714</strain>
    </source>
</reference>
<keyword evidence="1" id="KW-1133">Transmembrane helix</keyword>
<evidence type="ECO:0000313" key="2">
    <source>
        <dbReference type="EMBL" id="GHE14776.1"/>
    </source>
</evidence>
<organism evidence="2 3">
    <name type="scientific">Streptomyces alanosinicus</name>
    <dbReference type="NCBI Taxonomy" id="68171"/>
    <lineage>
        <taxon>Bacteria</taxon>
        <taxon>Bacillati</taxon>
        <taxon>Actinomycetota</taxon>
        <taxon>Actinomycetes</taxon>
        <taxon>Kitasatosporales</taxon>
        <taxon>Streptomycetaceae</taxon>
        <taxon>Streptomyces</taxon>
    </lineage>
</organism>
<evidence type="ECO:0000313" key="3">
    <source>
        <dbReference type="Proteomes" id="UP000655443"/>
    </source>
</evidence>
<reference evidence="2" key="1">
    <citation type="journal article" date="2014" name="Int. J. Syst. Evol. Microbiol.">
        <title>Complete genome sequence of Corynebacterium casei LMG S-19264T (=DSM 44701T), isolated from a smear-ripened cheese.</title>
        <authorList>
            <consortium name="US DOE Joint Genome Institute (JGI-PGF)"/>
            <person name="Walter F."/>
            <person name="Albersmeier A."/>
            <person name="Kalinowski J."/>
            <person name="Ruckert C."/>
        </authorList>
    </citation>
    <scope>NUCLEOTIDE SEQUENCE</scope>
    <source>
        <strain evidence="2">JCM 4714</strain>
    </source>
</reference>
<keyword evidence="3" id="KW-1185">Reference proteome</keyword>
<feature type="transmembrane region" description="Helical" evidence="1">
    <location>
        <begin position="124"/>
        <end position="144"/>
    </location>
</feature>
<evidence type="ECO:0008006" key="4">
    <source>
        <dbReference type="Google" id="ProtNLM"/>
    </source>
</evidence>
<keyword evidence="1" id="KW-0812">Transmembrane</keyword>
<feature type="transmembrane region" description="Helical" evidence="1">
    <location>
        <begin position="279"/>
        <end position="299"/>
    </location>
</feature>
<comment type="caution">
    <text evidence="2">The sequence shown here is derived from an EMBL/GenBank/DDBJ whole genome shotgun (WGS) entry which is preliminary data.</text>
</comment>
<evidence type="ECO:0000256" key="1">
    <source>
        <dbReference type="SAM" id="Phobius"/>
    </source>
</evidence>
<gene>
    <name evidence="2" type="ORF">GCM10010339_87110</name>
</gene>
<name>A0A919D6N4_9ACTN</name>
<sequence>MISVPGMVIGALVSVCLVLAVRALLPQRTPLAEVLRRTHQPDTYAPARAVELEGRGAAVWADRVGTRLMETDTFVSRLPARDLALLELSPASLLGRCALYALVGMLLPQWFLFIASLMGVSWPLLVSLLAGCAFAAFMVFKCLADVRDKAKKARRAYRYYAASLLERVGLARVSDAGATEALMRAVAAGEGVVEARIRDTVEHAQLAGISVWSALRTLGEEIGVPELSRPAAALALAGEEQAPVFDQLEAQAVAVRRALLADRKGQANEATEKMSLPSLAIVFLMATFLLAPAVVRIMAF</sequence>
<keyword evidence="1" id="KW-0472">Membrane</keyword>
<feature type="transmembrane region" description="Helical" evidence="1">
    <location>
        <begin position="6"/>
        <end position="25"/>
    </location>
</feature>
<dbReference type="EMBL" id="BMVG01000054">
    <property type="protein sequence ID" value="GHE14776.1"/>
    <property type="molecule type" value="Genomic_DNA"/>
</dbReference>
<dbReference type="AlphaFoldDB" id="A0A919D6N4"/>
<feature type="transmembrane region" description="Helical" evidence="1">
    <location>
        <begin position="97"/>
        <end position="118"/>
    </location>
</feature>
<dbReference type="PANTHER" id="PTHR35007:SF1">
    <property type="entry name" value="PILUS ASSEMBLY PROTEIN"/>
    <property type="match status" value="1"/>
</dbReference>
<dbReference type="PANTHER" id="PTHR35007">
    <property type="entry name" value="INTEGRAL MEMBRANE PROTEIN-RELATED"/>
    <property type="match status" value="1"/>
</dbReference>
<protein>
    <recommendedName>
        <fullName evidence="4">Type II secretion system protein GspF domain-containing protein</fullName>
    </recommendedName>
</protein>
<dbReference type="Proteomes" id="UP000655443">
    <property type="component" value="Unassembled WGS sequence"/>
</dbReference>
<dbReference type="RefSeq" id="WP_189959064.1">
    <property type="nucleotide sequence ID" value="NZ_BMVG01000054.1"/>
</dbReference>